<dbReference type="Proteomes" id="UP000252085">
    <property type="component" value="Unassembled WGS sequence"/>
</dbReference>
<dbReference type="EMBL" id="LXQE01000020">
    <property type="protein sequence ID" value="RCJ42093.1"/>
    <property type="molecule type" value="Genomic_DNA"/>
</dbReference>
<accession>A0A367S276</accession>
<gene>
    <name evidence="2" type="ORF">A6769_38165</name>
</gene>
<dbReference type="AlphaFoldDB" id="A0A367S276"/>
<protein>
    <submittedName>
        <fullName evidence="2">Uncharacterized protein</fullName>
    </submittedName>
</protein>
<evidence type="ECO:0000313" key="3">
    <source>
        <dbReference type="Proteomes" id="UP000252085"/>
    </source>
</evidence>
<feature type="region of interest" description="Disordered" evidence="1">
    <location>
        <begin position="306"/>
        <end position="329"/>
    </location>
</feature>
<organism evidence="2 3">
    <name type="scientific">Nostoc punctiforme NIES-2108</name>
    <dbReference type="NCBI Taxonomy" id="1356359"/>
    <lineage>
        <taxon>Bacteria</taxon>
        <taxon>Bacillati</taxon>
        <taxon>Cyanobacteriota</taxon>
        <taxon>Cyanophyceae</taxon>
        <taxon>Nostocales</taxon>
        <taxon>Nostocaceae</taxon>
        <taxon>Nostoc</taxon>
    </lineage>
</organism>
<proteinExistence type="predicted"/>
<comment type="caution">
    <text evidence="2">The sequence shown here is derived from an EMBL/GenBank/DDBJ whole genome shotgun (WGS) entry which is preliminary data.</text>
</comment>
<reference evidence="2 3" key="1">
    <citation type="submission" date="2016-04" db="EMBL/GenBank/DDBJ databases">
        <authorList>
            <person name="Evans L.H."/>
            <person name="Alamgir A."/>
            <person name="Owens N."/>
            <person name="Weber N.D."/>
            <person name="Virtaneva K."/>
            <person name="Barbian K."/>
            <person name="Babar A."/>
            <person name="Rosenke K."/>
        </authorList>
    </citation>
    <scope>NUCLEOTIDE SEQUENCE [LARGE SCALE GENOMIC DNA]</scope>
    <source>
        <strain evidence="2">NIES-2108</strain>
    </source>
</reference>
<name>A0A367S276_NOSPU</name>
<evidence type="ECO:0000256" key="1">
    <source>
        <dbReference type="SAM" id="MobiDB-lite"/>
    </source>
</evidence>
<evidence type="ECO:0000313" key="2">
    <source>
        <dbReference type="EMBL" id="RCJ42093.1"/>
    </source>
</evidence>
<sequence length="329" mass="36884">MALCHKKDNTIVSRVVSRLVKTQSVFNMSKAYFDSAGGLVAFGSYEQGDFLIKNALLLVEGTQKDNKGRVHEFPSHRVQQLTDNTNAAFDSGVEIPLMIDHAKTLVNPNGGFNKLGKLHSRVEGRIIQERDLPNPKMRDLIGKFGMFGKFYINHYVDEVRKGLIKPLSPGIDLDTERIAEVSSVAFPAIHGPALFRADDGGSRAYFNLSYAEAKEQQGRIARLKGEAQECFDILFRVIGDIESADGNDMIGITPDALRLKAVDDFYADLLELLGLDQEPAEMVIQEPQPIKIDPYQQMPQEYVQQYSEDEGDNAEFTSNTVTLKRRRRK</sequence>